<dbReference type="Gene3D" id="2.20.110.10">
    <property type="entry name" value="Histone H3 K4-specific methyltransferase SET7/9 N-terminal domain"/>
    <property type="match status" value="1"/>
</dbReference>
<evidence type="ECO:0000256" key="1">
    <source>
        <dbReference type="SAM" id="SignalP"/>
    </source>
</evidence>
<keyword evidence="3" id="KW-1185">Reference proteome</keyword>
<evidence type="ECO:0000313" key="2">
    <source>
        <dbReference type="EMBL" id="RPD96612.1"/>
    </source>
</evidence>
<feature type="chain" id="PRO_5017935893" evidence="1">
    <location>
        <begin position="19"/>
        <end position="119"/>
    </location>
</feature>
<dbReference type="GO" id="GO:0016740">
    <property type="term" value="F:transferase activity"/>
    <property type="evidence" value="ECO:0007669"/>
    <property type="project" value="UniProtKB-KW"/>
</dbReference>
<protein>
    <submittedName>
        <fullName evidence="2">Nicotinic acid mononucleotide adenyltransferase</fullName>
    </submittedName>
</protein>
<proteinExistence type="predicted"/>
<gene>
    <name evidence="2" type="ORF">EGM88_09625</name>
</gene>
<feature type="signal peptide" evidence="1">
    <location>
        <begin position="1"/>
        <end position="18"/>
    </location>
</feature>
<keyword evidence="1" id="KW-0732">Signal</keyword>
<dbReference type="EMBL" id="RPFJ01000011">
    <property type="protein sequence ID" value="RPD96612.1"/>
    <property type="molecule type" value="Genomic_DNA"/>
</dbReference>
<dbReference type="AlphaFoldDB" id="A0A3N4NJM9"/>
<evidence type="ECO:0000313" key="3">
    <source>
        <dbReference type="Proteomes" id="UP000270856"/>
    </source>
</evidence>
<dbReference type="RefSeq" id="WP_123897933.1">
    <property type="nucleotide sequence ID" value="NZ_RPFJ01000011.1"/>
</dbReference>
<sequence length="119" mass="13639">MKKIAILLIVFCVSFSFAQQNENKVKLEKKGDLTEATFYYDNGQIDQHGFFKDGKLHGTWTSYNLDGDKIVVGNYNNGEKVGKWIHKTNNVLKEVDYTNDKIEKVNSWSRESTIAVSNE</sequence>
<reference evidence="2 3" key="1">
    <citation type="submission" date="2018-11" db="EMBL/GenBank/DDBJ databases">
        <title>Aureibaculum marinum gen. nov., sp. nov., a member of the family Flavobacteriaceae isolated from the Bohai Sea.</title>
        <authorList>
            <person name="Ji X."/>
        </authorList>
    </citation>
    <scope>NUCLEOTIDE SEQUENCE [LARGE SCALE GENOMIC DNA]</scope>
    <source>
        <strain evidence="2 3">BH-SD17</strain>
    </source>
</reference>
<dbReference type="SUPFAM" id="SSF82185">
    <property type="entry name" value="Histone H3 K4-specific methyltransferase SET7/9 N-terminal domain"/>
    <property type="match status" value="1"/>
</dbReference>
<dbReference type="Proteomes" id="UP000270856">
    <property type="component" value="Unassembled WGS sequence"/>
</dbReference>
<keyword evidence="2" id="KW-0808">Transferase</keyword>
<comment type="caution">
    <text evidence="2">The sequence shown here is derived from an EMBL/GenBank/DDBJ whole genome shotgun (WGS) entry which is preliminary data.</text>
</comment>
<dbReference type="OrthoDB" id="1467310at2"/>
<name>A0A3N4NJM9_9FLAO</name>
<accession>A0A3N4NJM9</accession>
<organism evidence="2 3">
    <name type="scientific">Aureibaculum marinum</name>
    <dbReference type="NCBI Taxonomy" id="2487930"/>
    <lineage>
        <taxon>Bacteria</taxon>
        <taxon>Pseudomonadati</taxon>
        <taxon>Bacteroidota</taxon>
        <taxon>Flavobacteriia</taxon>
        <taxon>Flavobacteriales</taxon>
        <taxon>Flavobacteriaceae</taxon>
        <taxon>Aureibaculum</taxon>
    </lineage>
</organism>